<dbReference type="SUPFAM" id="SSF48726">
    <property type="entry name" value="Immunoglobulin"/>
    <property type="match status" value="1"/>
</dbReference>
<dbReference type="PANTHER" id="PTHR24368">
    <property type="entry name" value="AMPHOTERIN-INDUCED PROTEIN"/>
    <property type="match status" value="1"/>
</dbReference>
<keyword evidence="11" id="KW-0325">Glycoprotein</keyword>
<gene>
    <name evidence="16" type="ORF">H4Q32_015847</name>
</gene>
<dbReference type="InterPro" id="IPR013783">
    <property type="entry name" value="Ig-like_fold"/>
</dbReference>
<dbReference type="InterPro" id="IPR007110">
    <property type="entry name" value="Ig-like_dom"/>
</dbReference>
<feature type="compositionally biased region" description="Polar residues" evidence="13">
    <location>
        <begin position="17"/>
        <end position="31"/>
    </location>
</feature>
<dbReference type="InterPro" id="IPR036179">
    <property type="entry name" value="Ig-like_dom_sf"/>
</dbReference>
<evidence type="ECO:0000256" key="11">
    <source>
        <dbReference type="ARBA" id="ARBA00023180"/>
    </source>
</evidence>
<dbReference type="InterPro" id="IPR032675">
    <property type="entry name" value="LRR_dom_sf"/>
</dbReference>
<dbReference type="SMART" id="SM00369">
    <property type="entry name" value="LRR_TYP"/>
    <property type="match status" value="6"/>
</dbReference>
<evidence type="ECO:0000256" key="3">
    <source>
        <dbReference type="ARBA" id="ARBA00022614"/>
    </source>
</evidence>
<dbReference type="PROSITE" id="PS50835">
    <property type="entry name" value="IG_LIKE"/>
    <property type="match status" value="1"/>
</dbReference>
<evidence type="ECO:0000256" key="2">
    <source>
        <dbReference type="ARBA" id="ARBA00005670"/>
    </source>
</evidence>
<keyword evidence="17" id="KW-1185">Reference proteome</keyword>
<reference evidence="16 17" key="1">
    <citation type="submission" date="2022-01" db="EMBL/GenBank/DDBJ databases">
        <title>A high-quality chromosome-level genome assembly of rohu carp, Labeo rohita.</title>
        <authorList>
            <person name="Arick M.A. II"/>
            <person name="Hsu C.-Y."/>
            <person name="Magbanua Z."/>
            <person name="Pechanova O."/>
            <person name="Grover C."/>
            <person name="Miller E."/>
            <person name="Thrash A."/>
            <person name="Ezzel L."/>
            <person name="Alam S."/>
            <person name="Benzie J."/>
            <person name="Hamilton M."/>
            <person name="Karsi A."/>
            <person name="Lawrence M.L."/>
            <person name="Peterson D.G."/>
        </authorList>
    </citation>
    <scope>NUCLEOTIDE SEQUENCE [LARGE SCALE GENOMIC DNA]</scope>
    <source>
        <strain evidence="17">BAU-BD-2019</strain>
        <tissue evidence="16">Blood</tissue>
    </source>
</reference>
<dbReference type="InterPro" id="IPR031283">
    <property type="entry name" value="AMIGO"/>
</dbReference>
<comment type="similarity">
    <text evidence="2">Belongs to the immunoglobulin superfamily. AMIGO family.</text>
</comment>
<dbReference type="InterPro" id="IPR001611">
    <property type="entry name" value="Leu-rich_rpt"/>
</dbReference>
<accession>A0ABQ8LHV7</accession>
<feature type="domain" description="Ig-like" evidence="15">
    <location>
        <begin position="331"/>
        <end position="443"/>
    </location>
</feature>
<keyword evidence="8 14" id="KW-1133">Transmembrane helix</keyword>
<evidence type="ECO:0000256" key="14">
    <source>
        <dbReference type="SAM" id="Phobius"/>
    </source>
</evidence>
<evidence type="ECO:0000256" key="13">
    <source>
        <dbReference type="SAM" id="MobiDB-lite"/>
    </source>
</evidence>
<evidence type="ECO:0000256" key="12">
    <source>
        <dbReference type="ARBA" id="ARBA00023319"/>
    </source>
</evidence>
<dbReference type="Gene3D" id="3.80.10.10">
    <property type="entry name" value="Ribonuclease Inhibitor"/>
    <property type="match status" value="1"/>
</dbReference>
<keyword evidence="4 14" id="KW-0812">Transmembrane</keyword>
<dbReference type="Pfam" id="PF13855">
    <property type="entry name" value="LRR_8"/>
    <property type="match status" value="1"/>
</dbReference>
<evidence type="ECO:0000256" key="1">
    <source>
        <dbReference type="ARBA" id="ARBA00004479"/>
    </source>
</evidence>
<evidence type="ECO:0000256" key="8">
    <source>
        <dbReference type="ARBA" id="ARBA00022989"/>
    </source>
</evidence>
<dbReference type="SUPFAM" id="SSF52058">
    <property type="entry name" value="L domain-like"/>
    <property type="match status" value="1"/>
</dbReference>
<evidence type="ECO:0000256" key="5">
    <source>
        <dbReference type="ARBA" id="ARBA00022729"/>
    </source>
</evidence>
<dbReference type="Gene3D" id="2.60.40.10">
    <property type="entry name" value="Immunoglobulins"/>
    <property type="match status" value="1"/>
</dbReference>
<proteinExistence type="inferred from homology"/>
<evidence type="ECO:0000313" key="17">
    <source>
        <dbReference type="Proteomes" id="UP000830375"/>
    </source>
</evidence>
<keyword evidence="5" id="KW-0732">Signal</keyword>
<sequence length="557" mass="62860">MMIVWVTRCAKGTWRSTNKPRPIQCDSSQLPQDHHDQDNRQQLPNTAWQRRCGGAKAVVSKLTGHSANNKSAQPQENWDRKVRTEELDLCEEGSEGLFCPFPAPDTAHLHGCLCISDILNCGSLGLDRFPNPLPFTASVLDLSHNRLTWLAAGSFYGLPRLHTLHMSHNRISLLSPGAFHNISSLRYLDLSSNKLQVVGKYHFQDLPVLEVLLLYNNRLTRVESNTIMGLGNLRKVYLSLNQITDFPFFSIRKHSHPNLVTLDLSSNRLFRLPMDDIVVLPVAVQKGLFLHNNSLECDCSMYRMFWHWEQKGYPSVKDYKDDYKCLMYGEPQISINFLRSSHFFENCTIGKMISLISPKADKVVYEGEQVRLDCTGTLNGEDLSYSWIIPHQENISQLIQNGTLRLNQDGSLDILAAQSIDSGVYQCTAVDNARMINESREVNLTVVAQRSTEEPFYTGYTTLLGCVVTLVLILMYLYLTPCRCGCCKPPPPSPAISTFGEDRCTLASIFAAPSTDRLKNKTQSDRHVVFLEPLMTGKNGHPKAAFDVEQPTIEWDT</sequence>
<organism evidence="16 17">
    <name type="scientific">Labeo rohita</name>
    <name type="common">Indian major carp</name>
    <name type="synonym">Cyprinus rohita</name>
    <dbReference type="NCBI Taxonomy" id="84645"/>
    <lineage>
        <taxon>Eukaryota</taxon>
        <taxon>Metazoa</taxon>
        <taxon>Chordata</taxon>
        <taxon>Craniata</taxon>
        <taxon>Vertebrata</taxon>
        <taxon>Euteleostomi</taxon>
        <taxon>Actinopterygii</taxon>
        <taxon>Neopterygii</taxon>
        <taxon>Teleostei</taxon>
        <taxon>Ostariophysi</taxon>
        <taxon>Cypriniformes</taxon>
        <taxon>Cyprinidae</taxon>
        <taxon>Labeoninae</taxon>
        <taxon>Labeonini</taxon>
        <taxon>Labeo</taxon>
    </lineage>
</organism>
<evidence type="ECO:0000313" key="16">
    <source>
        <dbReference type="EMBL" id="KAI2649816.1"/>
    </source>
</evidence>
<keyword evidence="9 14" id="KW-0472">Membrane</keyword>
<dbReference type="PROSITE" id="PS51450">
    <property type="entry name" value="LRR"/>
    <property type="match status" value="1"/>
</dbReference>
<evidence type="ECO:0000256" key="6">
    <source>
        <dbReference type="ARBA" id="ARBA00022737"/>
    </source>
</evidence>
<dbReference type="Proteomes" id="UP000830375">
    <property type="component" value="Unassembled WGS sequence"/>
</dbReference>
<dbReference type="SMART" id="SM00409">
    <property type="entry name" value="IG"/>
    <property type="match status" value="1"/>
</dbReference>
<dbReference type="EMBL" id="JACTAM010000023">
    <property type="protein sequence ID" value="KAI2649816.1"/>
    <property type="molecule type" value="Genomic_DNA"/>
</dbReference>
<dbReference type="Pfam" id="PF13927">
    <property type="entry name" value="Ig_3"/>
    <property type="match status" value="1"/>
</dbReference>
<evidence type="ECO:0000259" key="15">
    <source>
        <dbReference type="PROSITE" id="PS50835"/>
    </source>
</evidence>
<protein>
    <submittedName>
        <fullName evidence="16">Amphoterin-induced protein 1</fullName>
    </submittedName>
</protein>
<keyword evidence="6" id="KW-0677">Repeat</keyword>
<dbReference type="InterPro" id="IPR003591">
    <property type="entry name" value="Leu-rich_rpt_typical-subtyp"/>
</dbReference>
<keyword evidence="12" id="KW-0393">Immunoglobulin domain</keyword>
<feature type="region of interest" description="Disordered" evidence="13">
    <location>
        <begin position="17"/>
        <end position="47"/>
    </location>
</feature>
<name>A0ABQ8LHV7_LABRO</name>
<dbReference type="PANTHER" id="PTHR24368:SF62">
    <property type="entry name" value="AMPHOTERIN-INDUCED PROTEIN 3"/>
    <property type="match status" value="1"/>
</dbReference>
<feature type="transmembrane region" description="Helical" evidence="14">
    <location>
        <begin position="457"/>
        <end position="479"/>
    </location>
</feature>
<evidence type="ECO:0000256" key="9">
    <source>
        <dbReference type="ARBA" id="ARBA00023136"/>
    </source>
</evidence>
<comment type="caution">
    <text evidence="16">The sequence shown here is derived from an EMBL/GenBank/DDBJ whole genome shotgun (WGS) entry which is preliminary data.</text>
</comment>
<dbReference type="InterPro" id="IPR003599">
    <property type="entry name" value="Ig_sub"/>
</dbReference>
<comment type="subcellular location">
    <subcellularLocation>
        <location evidence="1">Membrane</location>
        <topology evidence="1">Single-pass type I membrane protein</topology>
    </subcellularLocation>
</comment>
<keyword evidence="7" id="KW-0130">Cell adhesion</keyword>
<keyword evidence="10" id="KW-1015">Disulfide bond</keyword>
<evidence type="ECO:0000256" key="10">
    <source>
        <dbReference type="ARBA" id="ARBA00023157"/>
    </source>
</evidence>
<evidence type="ECO:0000256" key="4">
    <source>
        <dbReference type="ARBA" id="ARBA00022692"/>
    </source>
</evidence>
<evidence type="ECO:0000256" key="7">
    <source>
        <dbReference type="ARBA" id="ARBA00022889"/>
    </source>
</evidence>
<keyword evidence="3" id="KW-0433">Leucine-rich repeat</keyword>